<dbReference type="GO" id="GO:0005975">
    <property type="term" value="P:carbohydrate metabolic process"/>
    <property type="evidence" value="ECO:0007669"/>
    <property type="project" value="InterPro"/>
</dbReference>
<evidence type="ECO:0000256" key="1">
    <source>
        <dbReference type="SAM" id="SignalP"/>
    </source>
</evidence>
<name>E1ZK03_CHLVA</name>
<protein>
    <submittedName>
        <fullName evidence="2">Uncharacterized protein</fullName>
    </submittedName>
</protein>
<keyword evidence="3" id="KW-1185">Reference proteome</keyword>
<accession>E1ZK03</accession>
<dbReference type="OrthoDB" id="504708at2759"/>
<dbReference type="InterPro" id="IPR011330">
    <property type="entry name" value="Glyco_hydro/deAcase_b/a-brl"/>
</dbReference>
<feature type="chain" id="PRO_5003156275" evidence="1">
    <location>
        <begin position="23"/>
        <end position="291"/>
    </location>
</feature>
<dbReference type="PANTHER" id="PTHR45985:SF3">
    <property type="entry name" value="CHITIN DEACETYLASE-LIKE 4"/>
    <property type="match status" value="1"/>
</dbReference>
<dbReference type="SUPFAM" id="SSF88713">
    <property type="entry name" value="Glycoside hydrolase/deacetylase"/>
    <property type="match status" value="1"/>
</dbReference>
<reference evidence="2 3" key="1">
    <citation type="journal article" date="2010" name="Plant Cell">
        <title>The Chlorella variabilis NC64A genome reveals adaptation to photosymbiosis, coevolution with viruses, and cryptic sex.</title>
        <authorList>
            <person name="Blanc G."/>
            <person name="Duncan G."/>
            <person name="Agarkova I."/>
            <person name="Borodovsky M."/>
            <person name="Gurnon J."/>
            <person name="Kuo A."/>
            <person name="Lindquist E."/>
            <person name="Lucas S."/>
            <person name="Pangilinan J."/>
            <person name="Polle J."/>
            <person name="Salamov A."/>
            <person name="Terry A."/>
            <person name="Yamada T."/>
            <person name="Dunigan D.D."/>
            <person name="Grigoriev I.V."/>
            <person name="Claverie J.M."/>
            <person name="Van Etten J.L."/>
        </authorList>
    </citation>
    <scope>NUCLEOTIDE SEQUENCE [LARGE SCALE GENOMIC DNA]</scope>
    <source>
        <strain evidence="2 3">NC64A</strain>
    </source>
</reference>
<keyword evidence="1" id="KW-0732">Signal</keyword>
<dbReference type="RefSeq" id="XP_005846186.1">
    <property type="nucleotide sequence ID" value="XM_005846124.1"/>
</dbReference>
<dbReference type="AlphaFoldDB" id="E1ZK03"/>
<dbReference type="GeneID" id="17353496"/>
<feature type="signal peptide" evidence="1">
    <location>
        <begin position="1"/>
        <end position="22"/>
    </location>
</feature>
<evidence type="ECO:0000313" key="3">
    <source>
        <dbReference type="Proteomes" id="UP000008141"/>
    </source>
</evidence>
<dbReference type="InterPro" id="IPR052740">
    <property type="entry name" value="CE4"/>
</dbReference>
<gene>
    <name evidence="2" type="ORF">CHLNCDRAFT_136205</name>
</gene>
<organism evidence="3">
    <name type="scientific">Chlorella variabilis</name>
    <name type="common">Green alga</name>
    <dbReference type="NCBI Taxonomy" id="554065"/>
    <lineage>
        <taxon>Eukaryota</taxon>
        <taxon>Viridiplantae</taxon>
        <taxon>Chlorophyta</taxon>
        <taxon>core chlorophytes</taxon>
        <taxon>Trebouxiophyceae</taxon>
        <taxon>Chlorellales</taxon>
        <taxon>Chlorellaceae</taxon>
        <taxon>Chlorella clade</taxon>
        <taxon>Chlorella</taxon>
    </lineage>
</organism>
<dbReference type="STRING" id="554065.E1ZK03"/>
<dbReference type="EMBL" id="GL433849">
    <property type="protein sequence ID" value="EFN54084.1"/>
    <property type="molecule type" value="Genomic_DNA"/>
</dbReference>
<sequence length="291" mass="31389">MALRVAAWGLLLVAAATPLVAGSRVLQDESEVPNIVMFSVDDSLLDGTWGLAYDDVVLASGAQSPAGCRPPITWFINCCAHGGTSSDCPSVQRAHALGHEIATHTMSHSHDTLTYDQSQWSDDVGGQRDWTVNECGIPADEVVGFRAPFFKTTDVLGQVLQDLGFMYDSSLRGEGESGDLLAAGRLGSTSPDCHGSEDSTCNWSGFSFWEVPAYAPPGGGRSDPEPVDGMSTLERFQADFDRKQGTGIPVSIIVHGPFLEDPNEKQDIADFLAWAAEQPNTWFLTYRQFIA</sequence>
<dbReference type="KEGG" id="cvr:CHLNCDRAFT_136205"/>
<dbReference type="PANTHER" id="PTHR45985">
    <property type="match status" value="1"/>
</dbReference>
<dbReference type="InParanoid" id="E1ZK03"/>
<dbReference type="Proteomes" id="UP000008141">
    <property type="component" value="Unassembled WGS sequence"/>
</dbReference>
<dbReference type="Gene3D" id="3.20.20.370">
    <property type="entry name" value="Glycoside hydrolase/deacetylase"/>
    <property type="match status" value="1"/>
</dbReference>
<evidence type="ECO:0000313" key="2">
    <source>
        <dbReference type="EMBL" id="EFN54084.1"/>
    </source>
</evidence>
<proteinExistence type="predicted"/>